<evidence type="ECO:0000256" key="1">
    <source>
        <dbReference type="SAM" id="Phobius"/>
    </source>
</evidence>
<feature type="transmembrane region" description="Helical" evidence="1">
    <location>
        <begin position="28"/>
        <end position="47"/>
    </location>
</feature>
<feature type="transmembrane region" description="Helical" evidence="1">
    <location>
        <begin position="67"/>
        <end position="86"/>
    </location>
</feature>
<accession>A0ABP9EC46</accession>
<dbReference type="EMBL" id="BAABJZ010000006">
    <property type="protein sequence ID" value="GAA4874718.1"/>
    <property type="molecule type" value="Genomic_DNA"/>
</dbReference>
<evidence type="ECO:0000313" key="2">
    <source>
        <dbReference type="EMBL" id="GAA4874718.1"/>
    </source>
</evidence>
<keyword evidence="1" id="KW-0472">Membrane</keyword>
<protein>
    <submittedName>
        <fullName evidence="2">Uncharacterized protein</fullName>
    </submittedName>
</protein>
<proteinExistence type="predicted"/>
<evidence type="ECO:0000313" key="3">
    <source>
        <dbReference type="Proteomes" id="UP001499988"/>
    </source>
</evidence>
<feature type="transmembrane region" description="Helical" evidence="1">
    <location>
        <begin position="106"/>
        <end position="125"/>
    </location>
</feature>
<gene>
    <name evidence="2" type="ORF">GCM10023333_04730</name>
</gene>
<keyword evidence="1" id="KW-0812">Transmembrane</keyword>
<dbReference type="RefSeq" id="WP_345333019.1">
    <property type="nucleotide sequence ID" value="NZ_BAABJZ010000006.1"/>
</dbReference>
<sequence length="139" mass="15426">MSIKFKLAIAALTTLFLLLLRLDGMDFFVTLICGGLSLYYLAMSGMAMFDRQWQQIAPAAPNGSDRVAMIGMTLLGVAGATVAGMAQESLMVAELTRSEFIARGSVMALIWSFTLSRFAIAWRLWRIARMQRSRAQSHR</sequence>
<feature type="transmembrane region" description="Helical" evidence="1">
    <location>
        <begin position="5"/>
        <end position="22"/>
    </location>
</feature>
<reference evidence="3" key="1">
    <citation type="journal article" date="2019" name="Int. J. Syst. Evol. Microbiol.">
        <title>The Global Catalogue of Microorganisms (GCM) 10K type strain sequencing project: providing services to taxonomists for standard genome sequencing and annotation.</title>
        <authorList>
            <consortium name="The Broad Institute Genomics Platform"/>
            <consortium name="The Broad Institute Genome Sequencing Center for Infectious Disease"/>
            <person name="Wu L."/>
            <person name="Ma J."/>
        </authorList>
    </citation>
    <scope>NUCLEOTIDE SEQUENCE [LARGE SCALE GENOMIC DNA]</scope>
    <source>
        <strain evidence="3">JCM 18401</strain>
    </source>
</reference>
<keyword evidence="1" id="KW-1133">Transmembrane helix</keyword>
<comment type="caution">
    <text evidence="2">The sequence shown here is derived from an EMBL/GenBank/DDBJ whole genome shotgun (WGS) entry which is preliminary data.</text>
</comment>
<name>A0ABP9EC46_9GAMM</name>
<dbReference type="Proteomes" id="UP001499988">
    <property type="component" value="Unassembled WGS sequence"/>
</dbReference>
<organism evidence="2 3">
    <name type="scientific">Ferrimonas pelagia</name>
    <dbReference type="NCBI Taxonomy" id="1177826"/>
    <lineage>
        <taxon>Bacteria</taxon>
        <taxon>Pseudomonadati</taxon>
        <taxon>Pseudomonadota</taxon>
        <taxon>Gammaproteobacteria</taxon>
        <taxon>Alteromonadales</taxon>
        <taxon>Ferrimonadaceae</taxon>
        <taxon>Ferrimonas</taxon>
    </lineage>
</organism>
<keyword evidence="3" id="KW-1185">Reference proteome</keyword>